<name>A0A7W7LNH2_9ACTN</name>
<dbReference type="EMBL" id="JACHJH010000003">
    <property type="protein sequence ID" value="MBB4893499.1"/>
    <property type="molecule type" value="Genomic_DNA"/>
</dbReference>
<evidence type="ECO:0000313" key="2">
    <source>
        <dbReference type="Proteomes" id="UP000556084"/>
    </source>
</evidence>
<dbReference type="AlphaFoldDB" id="A0A7W7LNH2"/>
<comment type="caution">
    <text evidence="1">The sequence shown here is derived from an EMBL/GenBank/DDBJ whole genome shotgun (WGS) entry which is preliminary data.</text>
</comment>
<proteinExistence type="predicted"/>
<organism evidence="1 2">
    <name type="scientific">Streptomyces olivoverticillatus</name>
    <dbReference type="NCBI Taxonomy" id="66427"/>
    <lineage>
        <taxon>Bacteria</taxon>
        <taxon>Bacillati</taxon>
        <taxon>Actinomycetota</taxon>
        <taxon>Actinomycetes</taxon>
        <taxon>Kitasatosporales</taxon>
        <taxon>Streptomycetaceae</taxon>
        <taxon>Streptomyces</taxon>
    </lineage>
</organism>
<reference evidence="1 2" key="1">
    <citation type="submission" date="2020-08" db="EMBL/GenBank/DDBJ databases">
        <title>Genomic Encyclopedia of Type Strains, Phase III (KMG-III): the genomes of soil and plant-associated and newly described type strains.</title>
        <authorList>
            <person name="Whitman W."/>
        </authorList>
    </citation>
    <scope>NUCLEOTIDE SEQUENCE [LARGE SCALE GENOMIC DNA]</scope>
    <source>
        <strain evidence="1 2">CECT 3266</strain>
    </source>
</reference>
<dbReference type="Proteomes" id="UP000556084">
    <property type="component" value="Unassembled WGS sequence"/>
</dbReference>
<protein>
    <submittedName>
        <fullName evidence="1">AraC-like DNA-binding protein</fullName>
    </submittedName>
</protein>
<evidence type="ECO:0000313" key="1">
    <source>
        <dbReference type="EMBL" id="MBB4893499.1"/>
    </source>
</evidence>
<keyword evidence="2" id="KW-1185">Reference proteome</keyword>
<dbReference type="GO" id="GO:0003677">
    <property type="term" value="F:DNA binding"/>
    <property type="evidence" value="ECO:0007669"/>
    <property type="project" value="UniProtKB-KW"/>
</dbReference>
<gene>
    <name evidence="1" type="ORF">FHS39_002530</name>
</gene>
<keyword evidence="1" id="KW-0238">DNA-binding</keyword>
<dbReference type="RefSeq" id="WP_184349339.1">
    <property type="nucleotide sequence ID" value="NZ_JACHJH010000003.1"/>
</dbReference>
<accession>A0A7W7LNH2</accession>
<sequence>MSGKPPLYDVAPLAAHIQSLHDTGMSFGLIARRANVSTSTILYITKGRTKKCRREKAQRILAVRPRDYDDLAVRPSHGCRRRVQALYRAGHGPDAIASVAGLYTSTISGLANGHHATVDGRTARAVEAAYRVLLPTIGTHRKARARAIQCGWAPAGAWSDIDDPACTPDIADEIPDWRNQRQVAEDRRAEIRHLSSYGIPEDEIADRLDMNPRYVHDLLREIRKQAVAA</sequence>